<dbReference type="Proteomes" id="UP000474778">
    <property type="component" value="Unassembled WGS sequence"/>
</dbReference>
<evidence type="ECO:0000313" key="1">
    <source>
        <dbReference type="EMBL" id="MXR67707.1"/>
    </source>
</evidence>
<dbReference type="RefSeq" id="WP_160793703.1">
    <property type="nucleotide sequence ID" value="NZ_WRPA01000002.1"/>
</dbReference>
<evidence type="ECO:0000313" key="2">
    <source>
        <dbReference type="Proteomes" id="UP000474778"/>
    </source>
</evidence>
<organism evidence="1 2">
    <name type="scientific">Shewanella insulae</name>
    <dbReference type="NCBI Taxonomy" id="2681496"/>
    <lineage>
        <taxon>Bacteria</taxon>
        <taxon>Pseudomonadati</taxon>
        <taxon>Pseudomonadota</taxon>
        <taxon>Gammaproteobacteria</taxon>
        <taxon>Alteromonadales</taxon>
        <taxon>Shewanellaceae</taxon>
        <taxon>Shewanella</taxon>
    </lineage>
</organism>
<sequence>MSQEQKRTHWASVIEQQKQSQLTIKQFCEDKGISYQTFFYWSKRLRSPETVQTLQPIEFDESRHSLSEAVVLLFANGIRAELPAALSPAQIKHWVDALQ</sequence>
<keyword evidence="2" id="KW-1185">Reference proteome</keyword>
<comment type="caution">
    <text evidence="1">The sequence shown here is derived from an EMBL/GenBank/DDBJ whole genome shotgun (WGS) entry which is preliminary data.</text>
</comment>
<accession>A0A6L7HTT0</accession>
<protein>
    <submittedName>
        <fullName evidence="1">Helix-turn-helix domain-containing protein</fullName>
    </submittedName>
</protein>
<dbReference type="AlphaFoldDB" id="A0A6L7HTT0"/>
<gene>
    <name evidence="1" type="ORF">GNT65_03335</name>
</gene>
<name>A0A6L7HTT0_9GAMM</name>
<dbReference type="EMBL" id="WRPA01000002">
    <property type="protein sequence ID" value="MXR67707.1"/>
    <property type="molecule type" value="Genomic_DNA"/>
</dbReference>
<dbReference type="NCBIfam" id="NF047593">
    <property type="entry name" value="IS66_ISAeme5_TnpA"/>
    <property type="match status" value="1"/>
</dbReference>
<reference evidence="1 2" key="1">
    <citation type="submission" date="2019-12" db="EMBL/GenBank/DDBJ databases">
        <title>Shewanella insulae sp. nov., isolated from a tidal flat.</title>
        <authorList>
            <person name="Yoon J.-H."/>
        </authorList>
    </citation>
    <scope>NUCLEOTIDE SEQUENCE [LARGE SCALE GENOMIC DNA]</scope>
    <source>
        <strain evidence="1 2">JBTF-M18</strain>
    </source>
</reference>
<proteinExistence type="predicted"/>